<dbReference type="Gene3D" id="3.40.50.300">
    <property type="entry name" value="P-loop containing nucleotide triphosphate hydrolases"/>
    <property type="match status" value="1"/>
</dbReference>
<proteinExistence type="predicted"/>
<organism evidence="2 3">
    <name type="scientific">Candidatus Synechococcus spongiarum 142</name>
    <dbReference type="NCBI Taxonomy" id="1608213"/>
    <lineage>
        <taxon>Bacteria</taxon>
        <taxon>Bacillati</taxon>
        <taxon>Cyanobacteriota</taxon>
        <taxon>Cyanophyceae</taxon>
        <taxon>Synechococcales</taxon>
        <taxon>Synechococcaceae</taxon>
        <taxon>Synechococcus</taxon>
    </lineage>
</organism>
<name>A0A6N3X732_9SYNE</name>
<dbReference type="Pfam" id="PF13175">
    <property type="entry name" value="AAA_15"/>
    <property type="match status" value="1"/>
</dbReference>
<dbReference type="Proteomes" id="UP000035054">
    <property type="component" value="Unassembled WGS sequence"/>
</dbReference>
<evidence type="ECO:0000259" key="1">
    <source>
        <dbReference type="Pfam" id="PF13175"/>
    </source>
</evidence>
<dbReference type="AlphaFoldDB" id="A0A6N3X732"/>
<dbReference type="PANTHER" id="PTHR43581:SF2">
    <property type="entry name" value="EXCINUCLEASE ATPASE SUBUNIT"/>
    <property type="match status" value="1"/>
</dbReference>
<dbReference type="SUPFAM" id="SSF52540">
    <property type="entry name" value="P-loop containing nucleoside triphosphate hydrolases"/>
    <property type="match status" value="1"/>
</dbReference>
<reference evidence="2 3" key="1">
    <citation type="submission" date="2015-01" db="EMBL/GenBank/DDBJ databases">
        <title>Lifestyle Evolution in Cyanobacterial Symbionts of Sponges.</title>
        <authorList>
            <person name="Burgsdorf I."/>
            <person name="Slaby B.M."/>
            <person name="Handley K.M."/>
            <person name="Haber M."/>
            <person name="Blom J."/>
            <person name="Marshall C.W."/>
            <person name="Gilbert J.A."/>
            <person name="Hentschel U."/>
            <person name="Steindler L."/>
        </authorList>
    </citation>
    <scope>NUCLEOTIDE SEQUENCE [LARGE SCALE GENOMIC DNA]</scope>
    <source>
        <strain evidence="2">142</strain>
    </source>
</reference>
<dbReference type="InterPro" id="IPR041685">
    <property type="entry name" value="AAA_GajA/Old/RecF-like"/>
</dbReference>
<accession>A0A6N3X732</accession>
<dbReference type="InterPro" id="IPR027417">
    <property type="entry name" value="P-loop_NTPase"/>
</dbReference>
<protein>
    <recommendedName>
        <fullName evidence="1">Endonuclease GajA/Old nuclease/RecF-like AAA domain-containing protein</fullName>
    </recommendedName>
</protein>
<feature type="domain" description="Endonuclease GajA/Old nuclease/RecF-like AAA" evidence="1">
    <location>
        <begin position="8"/>
        <end position="51"/>
    </location>
</feature>
<dbReference type="PANTHER" id="PTHR43581">
    <property type="entry name" value="ATP/GTP PHOSPHATASE"/>
    <property type="match status" value="1"/>
</dbReference>
<dbReference type="EMBL" id="JXUO01000004">
    <property type="protein sequence ID" value="KKZ15482.1"/>
    <property type="molecule type" value="Genomic_DNA"/>
</dbReference>
<gene>
    <name evidence="2" type="ORF">TH68_00105</name>
</gene>
<evidence type="ECO:0000313" key="3">
    <source>
        <dbReference type="Proteomes" id="UP000035054"/>
    </source>
</evidence>
<comment type="caution">
    <text evidence="2">The sequence shown here is derived from an EMBL/GenBank/DDBJ whole genome shotgun (WGS) entry which is preliminary data.</text>
</comment>
<dbReference type="InterPro" id="IPR051396">
    <property type="entry name" value="Bact_Antivir_Def_Nuclease"/>
</dbReference>
<sequence length="147" mass="16285">MRGCLKPGDTLIIEEPEAHLHPAAQTQMAKTLAALVCAGVRVLVTTHSNWLLQEMANLVREGELRQAQGEDPEPDVSAPWLNPKEVGVWLFKDSQDGGGATVKEIPFDRVDGLEPEDYADVEEVLYNRSAKLQNQLEEARIRGGDRQ</sequence>
<evidence type="ECO:0000313" key="2">
    <source>
        <dbReference type="EMBL" id="KKZ15482.1"/>
    </source>
</evidence>